<reference evidence="1 2" key="1">
    <citation type="submission" date="2021-08" db="EMBL/GenBank/DDBJ databases">
        <authorList>
            <person name="Peeters C."/>
        </authorList>
    </citation>
    <scope>NUCLEOTIDE SEQUENCE [LARGE SCALE GENOMIC DNA]</scope>
    <source>
        <strain evidence="1 2">LMG 23992</strain>
    </source>
</reference>
<name>A0ABM8WRR5_9BURK</name>
<gene>
    <name evidence="1" type="ORF">LMG23992_01477</name>
</gene>
<organism evidence="1 2">
    <name type="scientific">Cupriavidus laharis</name>
    <dbReference type="NCBI Taxonomy" id="151654"/>
    <lineage>
        <taxon>Bacteria</taxon>
        <taxon>Pseudomonadati</taxon>
        <taxon>Pseudomonadota</taxon>
        <taxon>Betaproteobacteria</taxon>
        <taxon>Burkholderiales</taxon>
        <taxon>Burkholderiaceae</taxon>
        <taxon>Cupriavidus</taxon>
    </lineage>
</organism>
<evidence type="ECO:0000313" key="1">
    <source>
        <dbReference type="EMBL" id="CAG9170135.1"/>
    </source>
</evidence>
<sequence length="377" mass="40144">MSLIHGGVQLSLYIGPVPVPAPREVVESLVHARVECGSGDAQSGFELTFELPARSPLRTLFLVTGGGAVPLMRVVLVVTINGRAEPVIDGVTTNVETQPGQGGVARLVVKGKDMSALMDIIELPGIPYPAMPPSARVLLCLAKYAALGVIPLVIPSLLDIPPLPIQQIPQQRGSDYAYVRRLAGEAGYVFYLEPGPAPGTSKAYWGPEIRVGEPQPALTTNMDALNNVEQISFTFDKEAKTMPIVFFQESVSKVPIPIPIPDITPLNPPLGIVPPLPPRIEKLTDTAQLPAPQALMAGLAYASQHSDSVFGSGSLDVARYGRLLKSRQLVGVRGAGLPFDGLFYVKSVTHEIERGAYKQGFSLARNALISTVPSVPV</sequence>
<dbReference type="Proteomes" id="UP000727654">
    <property type="component" value="Unassembled WGS sequence"/>
</dbReference>
<comment type="caution">
    <text evidence="1">The sequence shown here is derived from an EMBL/GenBank/DDBJ whole genome shotgun (WGS) entry which is preliminary data.</text>
</comment>
<proteinExistence type="predicted"/>
<dbReference type="EMBL" id="CAJZAI010000003">
    <property type="protein sequence ID" value="CAG9170135.1"/>
    <property type="molecule type" value="Genomic_DNA"/>
</dbReference>
<evidence type="ECO:0008006" key="3">
    <source>
        <dbReference type="Google" id="ProtNLM"/>
    </source>
</evidence>
<accession>A0ABM8WRR5</accession>
<dbReference type="RefSeq" id="WP_224079144.1">
    <property type="nucleotide sequence ID" value="NZ_CAJZAI010000003.1"/>
</dbReference>
<protein>
    <recommendedName>
        <fullName evidence="3">Phage protein D</fullName>
    </recommendedName>
</protein>
<evidence type="ECO:0000313" key="2">
    <source>
        <dbReference type="Proteomes" id="UP000727654"/>
    </source>
</evidence>
<keyword evidence="2" id="KW-1185">Reference proteome</keyword>